<dbReference type="RefSeq" id="WP_308351559.1">
    <property type="nucleotide sequence ID" value="NZ_CP129971.1"/>
</dbReference>
<accession>A0AA51ND88</accession>
<feature type="domain" description="Glycosyltransferase subfamily 4-like N-terminal" evidence="2">
    <location>
        <begin position="123"/>
        <end position="217"/>
    </location>
</feature>
<organism evidence="3 4">
    <name type="scientific">Marivirga salinarum</name>
    <dbReference type="NCBI Taxonomy" id="3059078"/>
    <lineage>
        <taxon>Bacteria</taxon>
        <taxon>Pseudomonadati</taxon>
        <taxon>Bacteroidota</taxon>
        <taxon>Cytophagia</taxon>
        <taxon>Cytophagales</taxon>
        <taxon>Marivirgaceae</taxon>
        <taxon>Marivirga</taxon>
    </lineage>
</organism>
<keyword evidence="3" id="KW-0808">Transferase</keyword>
<dbReference type="Pfam" id="PF13439">
    <property type="entry name" value="Glyco_transf_4"/>
    <property type="match status" value="1"/>
</dbReference>
<dbReference type="Pfam" id="PF00534">
    <property type="entry name" value="Glycos_transf_1"/>
    <property type="match status" value="1"/>
</dbReference>
<dbReference type="EC" id="2.4.-.-" evidence="3"/>
<dbReference type="KEGG" id="msaa:QYS49_35520"/>
<dbReference type="CDD" id="cd03801">
    <property type="entry name" value="GT4_PimA-like"/>
    <property type="match status" value="1"/>
</dbReference>
<dbReference type="Gene3D" id="3.40.50.2000">
    <property type="entry name" value="Glycogen Phosphorylase B"/>
    <property type="match status" value="2"/>
</dbReference>
<dbReference type="PANTHER" id="PTHR45947">
    <property type="entry name" value="SULFOQUINOVOSYL TRANSFERASE SQD2"/>
    <property type="match status" value="1"/>
</dbReference>
<dbReference type="SUPFAM" id="SSF53756">
    <property type="entry name" value="UDP-Glycosyltransferase/glycogen phosphorylase"/>
    <property type="match status" value="1"/>
</dbReference>
<gene>
    <name evidence="3" type="ORF">QYS49_35520</name>
</gene>
<dbReference type="InterPro" id="IPR028098">
    <property type="entry name" value="Glyco_trans_4-like_N"/>
</dbReference>
<dbReference type="InterPro" id="IPR001296">
    <property type="entry name" value="Glyco_trans_1"/>
</dbReference>
<evidence type="ECO:0000313" key="4">
    <source>
        <dbReference type="Proteomes" id="UP001230496"/>
    </source>
</evidence>
<dbReference type="Proteomes" id="UP001230496">
    <property type="component" value="Chromosome"/>
</dbReference>
<name>A0AA51ND88_9BACT</name>
<evidence type="ECO:0000313" key="3">
    <source>
        <dbReference type="EMBL" id="WMN13077.1"/>
    </source>
</evidence>
<dbReference type="InterPro" id="IPR050194">
    <property type="entry name" value="Glycosyltransferase_grp1"/>
</dbReference>
<dbReference type="EMBL" id="CP129971">
    <property type="protein sequence ID" value="WMN13077.1"/>
    <property type="molecule type" value="Genomic_DNA"/>
</dbReference>
<keyword evidence="3" id="KW-0328">Glycosyltransferase</keyword>
<feature type="domain" description="Glycosyl transferase family 1" evidence="1">
    <location>
        <begin position="226"/>
        <end position="379"/>
    </location>
</feature>
<evidence type="ECO:0000259" key="2">
    <source>
        <dbReference type="Pfam" id="PF13439"/>
    </source>
</evidence>
<reference evidence="3 4" key="1">
    <citation type="submission" date="2023-08" db="EMBL/GenBank/DDBJ databases">
        <title>Comparative genomics and taxonomic characterization of three novel marine species of genus Marivirga.</title>
        <authorList>
            <person name="Muhammad N."/>
            <person name="Kim S.-G."/>
        </authorList>
    </citation>
    <scope>NUCLEOTIDE SEQUENCE [LARGE SCALE GENOMIC DNA]</scope>
    <source>
        <strain evidence="3 4">BDSF4-3</strain>
    </source>
</reference>
<dbReference type="AlphaFoldDB" id="A0AA51ND88"/>
<proteinExistence type="predicted"/>
<sequence length="407" mass="45532">MEVLMIGPGNPNPQNSGLGIACYHIAQNLAKNVHLKLFSVESAEELADQETETSRTETLNRQKLTNKKQLNADLVHLSVKSELNPYFYASSVEIEQHQNDNKNIEISVQEALEDFSQIIISKSRNLDFDIIYAHDWTAIPASKNLKELSGKPFVLHIHALDYDRAGKISNSWLFDLEKEGMQIADLVIAVSEYHKKIMVKEYGIKASKIKVIHHGIDELQVSDYKAPFDEDIILFCGRLSLQKGAKTFIDIADALLKKEKNLRFVVTGQGELLEEMIASSTEKAILDKIHFTGHLPQEDVFAIMKASQVMVMPSLSEPFGLSALEAVSLELPVVLSKNCGVAEVLKDVPKVVKSNIDSYVTAIREILTNREQSSKIAKDNAESVKKRNWETVSDDIFSALKQELKNG</sequence>
<evidence type="ECO:0000259" key="1">
    <source>
        <dbReference type="Pfam" id="PF00534"/>
    </source>
</evidence>
<protein>
    <submittedName>
        <fullName evidence="3">Glycosyltransferase family 4 protein</fullName>
        <ecNumber evidence="3">2.4.-.-</ecNumber>
    </submittedName>
</protein>
<dbReference type="GO" id="GO:0016757">
    <property type="term" value="F:glycosyltransferase activity"/>
    <property type="evidence" value="ECO:0007669"/>
    <property type="project" value="UniProtKB-KW"/>
</dbReference>
<dbReference type="PANTHER" id="PTHR45947:SF3">
    <property type="entry name" value="SULFOQUINOVOSYL TRANSFERASE SQD2"/>
    <property type="match status" value="1"/>
</dbReference>
<keyword evidence="4" id="KW-1185">Reference proteome</keyword>